<comment type="similarity">
    <text evidence="2">Belongs to the ABC transporter superfamily.</text>
</comment>
<evidence type="ECO:0000256" key="2">
    <source>
        <dbReference type="ARBA" id="ARBA00005417"/>
    </source>
</evidence>
<feature type="transmembrane region" description="Helical" evidence="10">
    <location>
        <begin position="263"/>
        <end position="285"/>
    </location>
</feature>
<dbReference type="AlphaFoldDB" id="A0A449AFC5"/>
<evidence type="ECO:0000256" key="6">
    <source>
        <dbReference type="ARBA" id="ARBA00022741"/>
    </source>
</evidence>
<evidence type="ECO:0000259" key="11">
    <source>
        <dbReference type="PROSITE" id="PS50893"/>
    </source>
</evidence>
<dbReference type="Proteomes" id="UP000289952">
    <property type="component" value="Chromosome"/>
</dbReference>
<feature type="transmembrane region" description="Helical" evidence="10">
    <location>
        <begin position="26"/>
        <end position="44"/>
    </location>
</feature>
<dbReference type="PROSITE" id="PS50893">
    <property type="entry name" value="ABC_TRANSPORTER_2"/>
    <property type="match status" value="1"/>
</dbReference>
<feature type="domain" description="ABC transporter" evidence="11">
    <location>
        <begin position="353"/>
        <end position="587"/>
    </location>
</feature>
<dbReference type="SUPFAM" id="SSF52540">
    <property type="entry name" value="P-loop containing nucleoside triphosphate hydrolases"/>
    <property type="match status" value="1"/>
</dbReference>
<evidence type="ECO:0000313" key="14">
    <source>
        <dbReference type="Proteomes" id="UP000289952"/>
    </source>
</evidence>
<name>A0A449AFC5_9BACT</name>
<evidence type="ECO:0000256" key="7">
    <source>
        <dbReference type="ARBA" id="ARBA00022840"/>
    </source>
</evidence>
<dbReference type="PROSITE" id="PS50929">
    <property type="entry name" value="ABC_TM1F"/>
    <property type="match status" value="1"/>
</dbReference>
<dbReference type="RefSeq" id="WP_223213758.1">
    <property type="nucleotide sequence ID" value="NZ_LR214972.1"/>
</dbReference>
<dbReference type="EC" id="3.6.3.-" evidence="13"/>
<keyword evidence="13" id="KW-0378">Hydrolase</keyword>
<keyword evidence="6" id="KW-0547">Nucleotide-binding</keyword>
<protein>
    <submittedName>
        <fullName evidence="13">ABC-type multidrug/protein/lipid transport system ATPase component</fullName>
        <ecNumber evidence="13">3.6.3.-</ecNumber>
    </submittedName>
</protein>
<dbReference type="PANTHER" id="PTHR43394">
    <property type="entry name" value="ATP-DEPENDENT PERMEASE MDL1, MITOCHONDRIAL"/>
    <property type="match status" value="1"/>
</dbReference>
<accession>A0A449AFC5</accession>
<dbReference type="Gene3D" id="3.40.50.300">
    <property type="entry name" value="P-loop containing nucleotide triphosphate hydrolases"/>
    <property type="match status" value="1"/>
</dbReference>
<dbReference type="Pfam" id="PF00005">
    <property type="entry name" value="ABC_tran"/>
    <property type="match status" value="1"/>
</dbReference>
<keyword evidence="7" id="KW-0067">ATP-binding</keyword>
<feature type="transmembrane region" description="Helical" evidence="10">
    <location>
        <begin position="297"/>
        <end position="319"/>
    </location>
</feature>
<dbReference type="GO" id="GO:0015421">
    <property type="term" value="F:ABC-type oligopeptide transporter activity"/>
    <property type="evidence" value="ECO:0007669"/>
    <property type="project" value="TreeGrafter"/>
</dbReference>
<dbReference type="InterPro" id="IPR011527">
    <property type="entry name" value="ABC1_TM_dom"/>
</dbReference>
<dbReference type="GO" id="GO:0005886">
    <property type="term" value="C:plasma membrane"/>
    <property type="evidence" value="ECO:0007669"/>
    <property type="project" value="UniProtKB-SubCell"/>
</dbReference>
<dbReference type="PROSITE" id="PS00211">
    <property type="entry name" value="ABC_TRANSPORTER_1"/>
    <property type="match status" value="1"/>
</dbReference>
<evidence type="ECO:0000256" key="4">
    <source>
        <dbReference type="ARBA" id="ARBA00022475"/>
    </source>
</evidence>
<evidence type="ECO:0000256" key="5">
    <source>
        <dbReference type="ARBA" id="ARBA00022692"/>
    </source>
</evidence>
<evidence type="ECO:0000313" key="13">
    <source>
        <dbReference type="EMBL" id="VEU63694.1"/>
    </source>
</evidence>
<organism evidence="13 14">
    <name type="scientific">Mycoplasmopsis bovirhinis</name>
    <dbReference type="NCBI Taxonomy" id="29553"/>
    <lineage>
        <taxon>Bacteria</taxon>
        <taxon>Bacillati</taxon>
        <taxon>Mycoplasmatota</taxon>
        <taxon>Mycoplasmoidales</taxon>
        <taxon>Metamycoplasmataceae</taxon>
        <taxon>Mycoplasmopsis</taxon>
    </lineage>
</organism>
<dbReference type="GO" id="GO:0005524">
    <property type="term" value="F:ATP binding"/>
    <property type="evidence" value="ECO:0007669"/>
    <property type="project" value="UniProtKB-KW"/>
</dbReference>
<dbReference type="InterPro" id="IPR003439">
    <property type="entry name" value="ABC_transporter-like_ATP-bd"/>
</dbReference>
<evidence type="ECO:0000256" key="1">
    <source>
        <dbReference type="ARBA" id="ARBA00004651"/>
    </source>
</evidence>
<dbReference type="InterPro" id="IPR027417">
    <property type="entry name" value="P-loop_NTPase"/>
</dbReference>
<dbReference type="GO" id="GO:0016887">
    <property type="term" value="F:ATP hydrolysis activity"/>
    <property type="evidence" value="ECO:0007669"/>
    <property type="project" value="InterPro"/>
</dbReference>
<dbReference type="Gene3D" id="1.20.1560.10">
    <property type="entry name" value="ABC transporter type 1, transmembrane domain"/>
    <property type="match status" value="1"/>
</dbReference>
<dbReference type="InterPro" id="IPR039421">
    <property type="entry name" value="Type_1_exporter"/>
</dbReference>
<feature type="transmembrane region" description="Helical" evidence="10">
    <location>
        <begin position="78"/>
        <end position="100"/>
    </location>
</feature>
<comment type="subcellular location">
    <subcellularLocation>
        <location evidence="1">Cell membrane</location>
        <topology evidence="1">Multi-pass membrane protein</topology>
    </subcellularLocation>
</comment>
<dbReference type="InterPro" id="IPR036640">
    <property type="entry name" value="ABC1_TM_sf"/>
</dbReference>
<evidence type="ECO:0000256" key="3">
    <source>
        <dbReference type="ARBA" id="ARBA00022448"/>
    </source>
</evidence>
<feature type="domain" description="ABC transmembrane type-1" evidence="12">
    <location>
        <begin position="32"/>
        <end position="311"/>
    </location>
</feature>
<evidence type="ECO:0000256" key="8">
    <source>
        <dbReference type="ARBA" id="ARBA00022989"/>
    </source>
</evidence>
<proteinExistence type="inferred from homology"/>
<gene>
    <name evidence="13" type="primary">mldB1_4</name>
    <name evidence="13" type="ORF">NCTC10118_00748</name>
</gene>
<dbReference type="SUPFAM" id="SSF90123">
    <property type="entry name" value="ABC transporter transmembrane region"/>
    <property type="match status" value="1"/>
</dbReference>
<evidence type="ECO:0000256" key="10">
    <source>
        <dbReference type="SAM" id="Phobius"/>
    </source>
</evidence>
<evidence type="ECO:0000259" key="12">
    <source>
        <dbReference type="PROSITE" id="PS50929"/>
    </source>
</evidence>
<dbReference type="InterPro" id="IPR017871">
    <property type="entry name" value="ABC_transporter-like_CS"/>
</dbReference>
<keyword evidence="5 10" id="KW-0812">Transmembrane</keyword>
<keyword evidence="3" id="KW-0813">Transport</keyword>
<feature type="transmembrane region" description="Helical" evidence="10">
    <location>
        <begin position="178"/>
        <end position="199"/>
    </location>
</feature>
<feature type="transmembrane region" description="Helical" evidence="10">
    <location>
        <begin position="150"/>
        <end position="172"/>
    </location>
</feature>
<keyword evidence="4" id="KW-1003">Cell membrane</keyword>
<keyword evidence="14" id="KW-1185">Reference proteome</keyword>
<sequence length="595" mass="68333">MNVSALEMDTNMNTKPKIKIWHFTKGLRFLILLTIIFIGGQIFLEVMTPRYVQNIINVISLDKWESNLTRQQAIYHNAGYLFLFILLTLVISVFVQIFLISKISTEFSINIKNKLFEQIQNFSPQDLNHYSVGTVLNRLNNDVGSMERTLSLSVTSIVRSVFMFSSALYFSLNESRQLSYVFLISIPICFVMFGIIFVVRKTVKKLFRYNDEFNQKLQENLHSIKTIKANVTEEYEYQKIKKHTAKLTKSNLKIVLANSLGESAFMSVIYISLILLATIGVNLFLEDKIDVGHIVLFGTYIWMITASFLGILHISYNIFIAIPSSKRLKEILNHEVKITNIPNAIKDFEIQKIEFKNVSFKYDKNPQNTLSNLNFVIDKNTSLGIIGQTGEGKSTLVNLLARFYDVTEGEILINDINIKQYDLDTLRQKISIVFQENILFSGTIRSNFKLVKHDANDQEIYQVLQKAQIYDFIYNSPDQLETKVNQKGSNFSGGQRQRLAIARALIKDPNLLILDDATSALDFKTEQQVKDTLRQINHSIKIIISQKINSIKDCNKIIVLESGKIASIGKHQDLLKTSELYHKIYKYQNSILESF</sequence>
<keyword evidence="8 10" id="KW-1133">Transmembrane helix</keyword>
<dbReference type="EMBL" id="LR214972">
    <property type="protein sequence ID" value="VEU63694.1"/>
    <property type="molecule type" value="Genomic_DNA"/>
</dbReference>
<dbReference type="Pfam" id="PF00664">
    <property type="entry name" value="ABC_membrane"/>
    <property type="match status" value="1"/>
</dbReference>
<dbReference type="SMART" id="SM00382">
    <property type="entry name" value="AAA"/>
    <property type="match status" value="1"/>
</dbReference>
<dbReference type="FunFam" id="3.40.50.300:FF:000221">
    <property type="entry name" value="Multidrug ABC transporter ATP-binding protein"/>
    <property type="match status" value="1"/>
</dbReference>
<dbReference type="PANTHER" id="PTHR43394:SF1">
    <property type="entry name" value="ATP-BINDING CASSETTE SUB-FAMILY B MEMBER 10, MITOCHONDRIAL"/>
    <property type="match status" value="1"/>
</dbReference>
<dbReference type="InterPro" id="IPR003593">
    <property type="entry name" value="AAA+_ATPase"/>
</dbReference>
<keyword evidence="9 10" id="KW-0472">Membrane</keyword>
<evidence type="ECO:0000256" key="9">
    <source>
        <dbReference type="ARBA" id="ARBA00023136"/>
    </source>
</evidence>
<reference evidence="13 14" key="1">
    <citation type="submission" date="2019-01" db="EMBL/GenBank/DDBJ databases">
        <authorList>
            <consortium name="Pathogen Informatics"/>
        </authorList>
    </citation>
    <scope>NUCLEOTIDE SEQUENCE [LARGE SCALE GENOMIC DNA]</scope>
    <source>
        <strain evidence="13 14">NCTC10118</strain>
    </source>
</reference>